<evidence type="ECO:0000256" key="3">
    <source>
        <dbReference type="ARBA" id="ARBA00022729"/>
    </source>
</evidence>
<dbReference type="GO" id="GO:0005576">
    <property type="term" value="C:extracellular region"/>
    <property type="evidence" value="ECO:0007669"/>
    <property type="project" value="UniProtKB-SubCell"/>
</dbReference>
<evidence type="ECO:0000313" key="6">
    <source>
        <dbReference type="EMBL" id="PIN92715.1"/>
    </source>
</evidence>
<reference evidence="7" key="1">
    <citation type="journal article" date="2017" name="Nat. Commun.">
        <title>The North American bullfrog draft genome provides insight into hormonal regulation of long noncoding RNA.</title>
        <authorList>
            <person name="Hammond S.A."/>
            <person name="Warren R.L."/>
            <person name="Vandervalk B.P."/>
            <person name="Kucuk E."/>
            <person name="Khan H."/>
            <person name="Gibb E.A."/>
            <person name="Pandoh P."/>
            <person name="Kirk H."/>
            <person name="Zhao Y."/>
            <person name="Jones M."/>
            <person name="Mungall A.J."/>
            <person name="Coope R."/>
            <person name="Pleasance S."/>
            <person name="Moore R.A."/>
            <person name="Holt R.A."/>
            <person name="Round J.M."/>
            <person name="Ohora S."/>
            <person name="Walle B.V."/>
            <person name="Veldhoen N."/>
            <person name="Helbing C.C."/>
            <person name="Birol I."/>
        </authorList>
    </citation>
    <scope>NUCLEOTIDE SEQUENCE [LARGE SCALE GENOMIC DNA]</scope>
</reference>
<keyword evidence="4 5" id="KW-0838">Vasoactive</keyword>
<dbReference type="OrthoDB" id="8911465at2759"/>
<proteinExistence type="inferred from homology"/>
<dbReference type="InterPro" id="IPR000663">
    <property type="entry name" value="Natr_peptide"/>
</dbReference>
<evidence type="ECO:0000256" key="2">
    <source>
        <dbReference type="ARBA" id="ARBA00022525"/>
    </source>
</evidence>
<dbReference type="PROSITE" id="PS00263">
    <property type="entry name" value="NATRIURETIC_PEPTIDE"/>
    <property type="match status" value="1"/>
</dbReference>
<evidence type="ECO:0000313" key="7">
    <source>
        <dbReference type="Proteomes" id="UP000228934"/>
    </source>
</evidence>
<dbReference type="PRINTS" id="PR00713">
    <property type="entry name" value="CNATPEPTIDE"/>
</dbReference>
<dbReference type="GO" id="GO:0007168">
    <property type="term" value="P:receptor guanylyl cyclase signaling pathway"/>
    <property type="evidence" value="ECO:0007669"/>
    <property type="project" value="TreeGrafter"/>
</dbReference>
<evidence type="ECO:0008006" key="8">
    <source>
        <dbReference type="Google" id="ProtNLM"/>
    </source>
</evidence>
<dbReference type="AlphaFoldDB" id="A0A2G9NNR5"/>
<dbReference type="SMART" id="SM00183">
    <property type="entry name" value="NAT_PEP"/>
    <property type="match status" value="1"/>
</dbReference>
<sequence length="125" mass="13805">MCSEPFFPSVFCPQRRHINCGDPAVAACGLHVRGTMHISLRALLGEELAEYLVSGERGERSIDPKTRARLLRDIRADTRSRAAWTRLLNEHPNSRKIKGINKKGTSKGCFGLKLDRIGAMSGLGC</sequence>
<evidence type="ECO:0000256" key="1">
    <source>
        <dbReference type="ARBA" id="ARBA00004613"/>
    </source>
</evidence>
<evidence type="ECO:0000256" key="5">
    <source>
        <dbReference type="RuleBase" id="RU003686"/>
    </source>
</evidence>
<protein>
    <recommendedName>
        <fullName evidence="8">C-type natriuretic peptide</fullName>
    </recommendedName>
</protein>
<evidence type="ECO:0000256" key="4">
    <source>
        <dbReference type="ARBA" id="ARBA00022858"/>
    </source>
</evidence>
<dbReference type="GO" id="GO:0005179">
    <property type="term" value="F:hormone activity"/>
    <property type="evidence" value="ECO:0007669"/>
    <property type="project" value="InterPro"/>
</dbReference>
<dbReference type="PANTHER" id="PTHR12167:SF2">
    <property type="entry name" value="C-TYPE NATRIURETIC PEPTIDE"/>
    <property type="match status" value="1"/>
</dbReference>
<keyword evidence="2" id="KW-0964">Secreted</keyword>
<dbReference type="InterPro" id="IPR002406">
    <property type="entry name" value="C_natriurtcpep"/>
</dbReference>
<dbReference type="EMBL" id="KV923853">
    <property type="protein sequence ID" value="PIN92715.1"/>
    <property type="molecule type" value="Genomic_DNA"/>
</dbReference>
<dbReference type="GO" id="GO:0097746">
    <property type="term" value="P:blood vessel diameter maintenance"/>
    <property type="evidence" value="ECO:0007669"/>
    <property type="project" value="UniProtKB-KW"/>
</dbReference>
<dbReference type="Proteomes" id="UP000228934">
    <property type="component" value="Unassembled WGS sequence"/>
</dbReference>
<keyword evidence="7" id="KW-1185">Reference proteome</keyword>
<organism evidence="6 7">
    <name type="scientific">Aquarana catesbeiana</name>
    <name type="common">American bullfrog</name>
    <name type="synonym">Rana catesbeiana</name>
    <dbReference type="NCBI Taxonomy" id="8400"/>
    <lineage>
        <taxon>Eukaryota</taxon>
        <taxon>Metazoa</taxon>
        <taxon>Chordata</taxon>
        <taxon>Craniata</taxon>
        <taxon>Vertebrata</taxon>
        <taxon>Euteleostomi</taxon>
        <taxon>Amphibia</taxon>
        <taxon>Batrachia</taxon>
        <taxon>Anura</taxon>
        <taxon>Neobatrachia</taxon>
        <taxon>Ranoidea</taxon>
        <taxon>Ranidae</taxon>
        <taxon>Aquarana</taxon>
    </lineage>
</organism>
<gene>
    <name evidence="6" type="ORF">AB205_0077770</name>
</gene>
<comment type="similarity">
    <text evidence="5">Belongs to the natriuretic peptide family.</text>
</comment>
<keyword evidence="3" id="KW-0732">Signal</keyword>
<dbReference type="Pfam" id="PF00212">
    <property type="entry name" value="ANP"/>
    <property type="match status" value="1"/>
</dbReference>
<comment type="subcellular location">
    <subcellularLocation>
        <location evidence="1 5">Secreted</location>
    </subcellularLocation>
</comment>
<dbReference type="PANTHER" id="PTHR12167">
    <property type="entry name" value="C-TYPE NATRIURETIC PEPTIDE"/>
    <property type="match status" value="1"/>
</dbReference>
<dbReference type="PRINTS" id="PR00710">
    <property type="entry name" value="NATPEPTIDES"/>
</dbReference>
<dbReference type="InterPro" id="IPR030480">
    <property type="entry name" value="Natr_peptide_CS"/>
</dbReference>
<dbReference type="GO" id="GO:0006182">
    <property type="term" value="P:cGMP biosynthetic process"/>
    <property type="evidence" value="ECO:0007669"/>
    <property type="project" value="TreeGrafter"/>
</dbReference>
<name>A0A2G9NNR5_AQUCT</name>
<accession>A0A2G9NNR5</accession>